<dbReference type="GO" id="GO:0003677">
    <property type="term" value="F:DNA binding"/>
    <property type="evidence" value="ECO:0007669"/>
    <property type="project" value="InterPro"/>
</dbReference>
<proteinExistence type="predicted"/>
<accession>A0AA36F4N2</accession>
<gene>
    <name evidence="2" type="ORF">OCTVUL_1B026449</name>
</gene>
<name>A0AA36F4N2_OCTVU</name>
<dbReference type="GO" id="GO:0015074">
    <property type="term" value="P:DNA integration"/>
    <property type="evidence" value="ECO:0007669"/>
    <property type="project" value="InterPro"/>
</dbReference>
<organism evidence="2 3">
    <name type="scientific">Octopus vulgaris</name>
    <name type="common">Common octopus</name>
    <dbReference type="NCBI Taxonomy" id="6645"/>
    <lineage>
        <taxon>Eukaryota</taxon>
        <taxon>Metazoa</taxon>
        <taxon>Spiralia</taxon>
        <taxon>Lophotrochozoa</taxon>
        <taxon>Mollusca</taxon>
        <taxon>Cephalopoda</taxon>
        <taxon>Coleoidea</taxon>
        <taxon>Octopodiformes</taxon>
        <taxon>Octopoda</taxon>
        <taxon>Incirrata</taxon>
        <taxon>Octopodidae</taxon>
        <taxon>Octopus</taxon>
    </lineage>
</organism>
<dbReference type="GO" id="GO:0006313">
    <property type="term" value="P:DNA transposition"/>
    <property type="evidence" value="ECO:0007669"/>
    <property type="project" value="InterPro"/>
</dbReference>
<dbReference type="Pfam" id="PF01498">
    <property type="entry name" value="HTH_Tnp_Tc3_2"/>
    <property type="match status" value="1"/>
</dbReference>
<dbReference type="InterPro" id="IPR036397">
    <property type="entry name" value="RNaseH_sf"/>
</dbReference>
<sequence length="148" mass="16832">MKVSGTTLSAILRVLKIYEEPEGLELKKATGRPCKTTMRDDRAMKRYILKNPFGTAAGIFKKIKVNSGTEVSRFIVSRRLKEFGLKTCSSATKPTISKKNKLERLSLAEAYMKWKDENWSKVHFSDESKFNVICEVTVEAAECQKTIF</sequence>
<keyword evidence="3" id="KW-1185">Reference proteome</keyword>
<dbReference type="AlphaFoldDB" id="A0AA36F4N2"/>
<evidence type="ECO:0000313" key="2">
    <source>
        <dbReference type="EMBL" id="CAI9723845.1"/>
    </source>
</evidence>
<dbReference type="Gene3D" id="3.30.420.10">
    <property type="entry name" value="Ribonuclease H-like superfamily/Ribonuclease H"/>
    <property type="match status" value="1"/>
</dbReference>
<reference evidence="2" key="1">
    <citation type="submission" date="2023-08" db="EMBL/GenBank/DDBJ databases">
        <authorList>
            <person name="Alioto T."/>
            <person name="Alioto T."/>
            <person name="Gomez Garrido J."/>
        </authorList>
    </citation>
    <scope>NUCLEOTIDE SEQUENCE</scope>
</reference>
<evidence type="ECO:0000259" key="1">
    <source>
        <dbReference type="Pfam" id="PF01498"/>
    </source>
</evidence>
<dbReference type="EMBL" id="OX597819">
    <property type="protein sequence ID" value="CAI9723845.1"/>
    <property type="molecule type" value="Genomic_DNA"/>
</dbReference>
<dbReference type="Proteomes" id="UP001162480">
    <property type="component" value="Chromosome 6"/>
</dbReference>
<dbReference type="InterPro" id="IPR002492">
    <property type="entry name" value="Transposase_Tc1-like"/>
</dbReference>
<evidence type="ECO:0000313" key="3">
    <source>
        <dbReference type="Proteomes" id="UP001162480"/>
    </source>
</evidence>
<protein>
    <submittedName>
        <fullName evidence="2">Transposable element Tc1 transposase</fullName>
    </submittedName>
</protein>
<feature type="domain" description="Transposase Tc1-like" evidence="1">
    <location>
        <begin position="41"/>
        <end position="112"/>
    </location>
</feature>